<accession>A0A2J6RA44</accession>
<dbReference type="FunFam" id="3.40.720.10:FF:000064">
    <property type="entry name" value="Probable acid phosphatase Pho610"/>
    <property type="match status" value="1"/>
</dbReference>
<dbReference type="AlphaFoldDB" id="A0A2J6RA44"/>
<evidence type="ECO:0000256" key="1">
    <source>
        <dbReference type="ARBA" id="ARBA00022801"/>
    </source>
</evidence>
<protein>
    <submittedName>
        <fullName evidence="4">Putative acid phosphatase</fullName>
    </submittedName>
</protein>
<keyword evidence="1" id="KW-0378">Hydrolase</keyword>
<gene>
    <name evidence="4" type="ORF">L207DRAFT_587697</name>
</gene>
<dbReference type="STRING" id="1149755.A0A2J6RA44"/>
<organism evidence="4 5">
    <name type="scientific">Hyaloscypha variabilis (strain UAMH 11265 / GT02V1 / F)</name>
    <name type="common">Meliniomyces variabilis</name>
    <dbReference type="NCBI Taxonomy" id="1149755"/>
    <lineage>
        <taxon>Eukaryota</taxon>
        <taxon>Fungi</taxon>
        <taxon>Dikarya</taxon>
        <taxon>Ascomycota</taxon>
        <taxon>Pezizomycotina</taxon>
        <taxon>Leotiomycetes</taxon>
        <taxon>Helotiales</taxon>
        <taxon>Hyaloscyphaceae</taxon>
        <taxon>Hyaloscypha</taxon>
        <taxon>Hyaloscypha variabilis</taxon>
    </lineage>
</organism>
<evidence type="ECO:0000256" key="3">
    <source>
        <dbReference type="SAM" id="SignalP"/>
    </source>
</evidence>
<dbReference type="InterPro" id="IPR017850">
    <property type="entry name" value="Alkaline_phosphatase_core_sf"/>
</dbReference>
<dbReference type="Proteomes" id="UP000235786">
    <property type="component" value="Unassembled WGS sequence"/>
</dbReference>
<dbReference type="OrthoDB" id="5135119at2759"/>
<evidence type="ECO:0000313" key="4">
    <source>
        <dbReference type="EMBL" id="PMD35390.1"/>
    </source>
</evidence>
<dbReference type="InterPro" id="IPR007312">
    <property type="entry name" value="Phosphoesterase"/>
</dbReference>
<keyword evidence="5" id="KW-1185">Reference proteome</keyword>
<evidence type="ECO:0000313" key="5">
    <source>
        <dbReference type="Proteomes" id="UP000235786"/>
    </source>
</evidence>
<name>A0A2J6RA44_HYAVF</name>
<feature type="chain" id="PRO_5014400273" evidence="3">
    <location>
        <begin position="20"/>
        <end position="450"/>
    </location>
</feature>
<dbReference type="PANTHER" id="PTHR31956:SF8">
    <property type="entry name" value="ACID PHOSPHATASE PHOA (AFU_ORTHOLOGUE AFUA_1G03570)"/>
    <property type="match status" value="1"/>
</dbReference>
<dbReference type="Pfam" id="PF04185">
    <property type="entry name" value="Phosphoesterase"/>
    <property type="match status" value="1"/>
</dbReference>
<feature type="region of interest" description="Disordered" evidence="2">
    <location>
        <begin position="402"/>
        <end position="423"/>
    </location>
</feature>
<dbReference type="Gene3D" id="3.40.720.10">
    <property type="entry name" value="Alkaline Phosphatase, subunit A"/>
    <property type="match status" value="1"/>
</dbReference>
<dbReference type="PANTHER" id="PTHR31956">
    <property type="entry name" value="NON-SPECIFIC PHOSPHOLIPASE C4-RELATED"/>
    <property type="match status" value="1"/>
</dbReference>
<proteinExistence type="predicted"/>
<dbReference type="EMBL" id="KZ613952">
    <property type="protein sequence ID" value="PMD35390.1"/>
    <property type="molecule type" value="Genomic_DNA"/>
</dbReference>
<keyword evidence="3" id="KW-0732">Signal</keyword>
<evidence type="ECO:0000256" key="2">
    <source>
        <dbReference type="SAM" id="MobiDB-lite"/>
    </source>
</evidence>
<dbReference type="GO" id="GO:0009395">
    <property type="term" value="P:phospholipid catabolic process"/>
    <property type="evidence" value="ECO:0007669"/>
    <property type="project" value="TreeGrafter"/>
</dbReference>
<feature type="signal peptide" evidence="3">
    <location>
        <begin position="1"/>
        <end position="19"/>
    </location>
</feature>
<dbReference type="GO" id="GO:0016788">
    <property type="term" value="F:hydrolase activity, acting on ester bonds"/>
    <property type="evidence" value="ECO:0007669"/>
    <property type="project" value="InterPro"/>
</dbReference>
<reference evidence="4 5" key="1">
    <citation type="submission" date="2016-04" db="EMBL/GenBank/DDBJ databases">
        <title>A degradative enzymes factory behind the ericoid mycorrhizal symbiosis.</title>
        <authorList>
            <consortium name="DOE Joint Genome Institute"/>
            <person name="Martino E."/>
            <person name="Morin E."/>
            <person name="Grelet G."/>
            <person name="Kuo A."/>
            <person name="Kohler A."/>
            <person name="Daghino S."/>
            <person name="Barry K."/>
            <person name="Choi C."/>
            <person name="Cichocki N."/>
            <person name="Clum A."/>
            <person name="Copeland A."/>
            <person name="Hainaut M."/>
            <person name="Haridas S."/>
            <person name="Labutti K."/>
            <person name="Lindquist E."/>
            <person name="Lipzen A."/>
            <person name="Khouja H.-R."/>
            <person name="Murat C."/>
            <person name="Ohm R."/>
            <person name="Olson A."/>
            <person name="Spatafora J."/>
            <person name="Veneault-Fourrey C."/>
            <person name="Henrissat B."/>
            <person name="Grigoriev I."/>
            <person name="Martin F."/>
            <person name="Perotto S."/>
        </authorList>
    </citation>
    <scope>NUCLEOTIDE SEQUENCE [LARGE SCALE GENOMIC DNA]</scope>
    <source>
        <strain evidence="4 5">F</strain>
    </source>
</reference>
<sequence length="450" mass="48175">MLSSLIFALALGGSNVAFAATTTYPARPTFSTIEPALSAIRAAQATAIPSSPTSNVKGKAFDRIIHIWLENTDFSKAAADPNLQWLATQGILLTNYFAVTHPSEPNYIASVGGDTFGMDNDDFNQIPSNISTVVDLLDTKGISWGEYQEDIPYAGYTGYNFTNQQNTSNNDYVRKHNPLVIYESISNNASRLSQIKNFTSFTSDLNAQTLPQWSFVTPNMTNDGHDTTVTFAANWARTWLTPLLNNSYFMNNTLVVLTFDEDDTYTEANTVYTLLLGGAVAGHENTTDDTFYNHYSLLSTVELNWGLPSLGRWDCNANVLALVANATGYTNAKVNTAGLYFNASYPGPFSDAAYVPIFPVPATNAKCAAGSILGSVVSTWGQSAGTFDYTNVYPLINSSLTGTSTSSGSGSTTSTSSSPSPSKSSAANINMGVSWVAVLGLASIVSVLIL</sequence>